<sequence>MIEVKGKGGGCPFHIILEMGRQHLPIADRVVLLIEDLA</sequence>
<dbReference type="EMBL" id="ABYK01000008">
    <property type="protein sequence ID" value="EDZ95704.1"/>
    <property type="molecule type" value="Genomic_DNA"/>
</dbReference>
<dbReference type="AlphaFoldDB" id="B5VY02"/>
<evidence type="ECO:0000313" key="1">
    <source>
        <dbReference type="EMBL" id="EDZ95704.1"/>
    </source>
</evidence>
<keyword evidence="2" id="KW-1185">Reference proteome</keyword>
<name>B5VY02_LIMMA</name>
<gene>
    <name evidence="1" type="ORF">AmaxDRAFT_1394</name>
</gene>
<reference evidence="1 2" key="1">
    <citation type="journal article" date="2011" name="Appl. Environ. Microbiol.">
        <title>Contribution of a Sodium Ion Gradient to Energy Conservation during Fermentation in the Cyanobacterium Arthrospira (Spirulina) maxima CS-328.</title>
        <authorList>
            <person name="Carrieri D."/>
            <person name="Ananyev G."/>
            <person name="Lenz O."/>
            <person name="Bryant D.A."/>
            <person name="Dismukes G.C."/>
        </authorList>
    </citation>
    <scope>NUCLEOTIDE SEQUENCE [LARGE SCALE GENOMIC DNA]</scope>
    <source>
        <strain evidence="1 2">CS-328</strain>
    </source>
</reference>
<accession>B5VY02</accession>
<protein>
    <submittedName>
        <fullName evidence="1">Uncharacterized protein</fullName>
    </submittedName>
</protein>
<comment type="caution">
    <text evidence="1">The sequence shown here is derived from an EMBL/GenBank/DDBJ whole genome shotgun (WGS) entry which is preliminary data.</text>
</comment>
<evidence type="ECO:0000313" key="2">
    <source>
        <dbReference type="Proteomes" id="UP000004061"/>
    </source>
</evidence>
<dbReference type="Proteomes" id="UP000004061">
    <property type="component" value="Unassembled WGS sequence"/>
</dbReference>
<proteinExistence type="predicted"/>
<organism evidence="1 2">
    <name type="scientific">Limnospira maxima CS-328</name>
    <dbReference type="NCBI Taxonomy" id="513049"/>
    <lineage>
        <taxon>Bacteria</taxon>
        <taxon>Bacillati</taxon>
        <taxon>Cyanobacteriota</taxon>
        <taxon>Cyanophyceae</taxon>
        <taxon>Oscillatoriophycideae</taxon>
        <taxon>Oscillatoriales</taxon>
        <taxon>Sirenicapillariaceae</taxon>
        <taxon>Limnospira</taxon>
    </lineage>
</organism>